<feature type="region of interest" description="Disordered" evidence="1">
    <location>
        <begin position="1"/>
        <end position="21"/>
    </location>
</feature>
<dbReference type="RefSeq" id="WP_106874669.1">
    <property type="nucleotide sequence ID" value="NZ_CP027845.1"/>
</dbReference>
<organism evidence="2 3">
    <name type="scientific">Candidatus Phycorickettsia trachydisci</name>
    <dbReference type="NCBI Taxonomy" id="2115978"/>
    <lineage>
        <taxon>Bacteria</taxon>
        <taxon>Pseudomonadati</taxon>
        <taxon>Pseudomonadota</taxon>
        <taxon>Alphaproteobacteria</taxon>
        <taxon>Rickettsiales</taxon>
        <taxon>Rickettsiaceae</taxon>
        <taxon>Candidatus Phycorickettsia</taxon>
    </lineage>
</organism>
<gene>
    <name evidence="2" type="ORF">phytr_8950</name>
</gene>
<keyword evidence="3" id="KW-1185">Reference proteome</keyword>
<reference evidence="2 3" key="1">
    <citation type="submission" date="2018-03" db="EMBL/GenBank/DDBJ databases">
        <title>A gene transfer event suggests a long-term partnership between eustigmatophyte algae and a novel lineage of endosymbiotic bacteria.</title>
        <authorList>
            <person name="Yurchenko T."/>
            <person name="Sevcikova T."/>
            <person name="Pribyl P."/>
            <person name="El Karkouri K."/>
            <person name="Klimes V."/>
            <person name="Amaral R."/>
            <person name="Zbrankova V."/>
            <person name="Kim E."/>
            <person name="Raoult D."/>
            <person name="Santos L.M.A."/>
            <person name="Elias M."/>
        </authorList>
    </citation>
    <scope>NUCLEOTIDE SEQUENCE [LARGE SCALE GENOMIC DNA]</scope>
    <source>
        <strain evidence="2">CCALA 838</strain>
    </source>
</reference>
<dbReference type="Proteomes" id="UP000241762">
    <property type="component" value="Chromosome"/>
</dbReference>
<dbReference type="EMBL" id="CP027845">
    <property type="protein sequence ID" value="AVP87825.1"/>
    <property type="molecule type" value="Genomic_DNA"/>
</dbReference>
<dbReference type="AlphaFoldDB" id="A0A2P1P993"/>
<evidence type="ECO:0000256" key="1">
    <source>
        <dbReference type="SAM" id="MobiDB-lite"/>
    </source>
</evidence>
<dbReference type="KEGG" id="ptc:phytr_8950"/>
<evidence type="ECO:0000313" key="2">
    <source>
        <dbReference type="EMBL" id="AVP87825.1"/>
    </source>
</evidence>
<evidence type="ECO:0000313" key="3">
    <source>
        <dbReference type="Proteomes" id="UP000241762"/>
    </source>
</evidence>
<proteinExistence type="predicted"/>
<sequence length="196" mass="22119">MIKTNKGKQEHKSIPNTKEDVDLECREDLNQSDLELHKPSSSTYDLMLVIVKIMQEDPRLIAYNIVKRLPEHDIAHLKEWLGIDDSGIKEKLEELSKNDEGLVKNAEMCESPSRIKYDQSLDFSSHSFTSSSSGDSSPFPKDSLDSQAFWSDDESLACCKEEHSAENHVENSGLNSDIGKLYGDGVNFNLGDYFMI</sequence>
<name>A0A2P1P993_9RICK</name>
<protein>
    <submittedName>
        <fullName evidence="2">Uncharacterized protein</fullName>
    </submittedName>
</protein>
<accession>A0A2P1P993</accession>
<feature type="compositionally biased region" description="Basic and acidic residues" evidence="1">
    <location>
        <begin position="7"/>
        <end position="21"/>
    </location>
</feature>